<accession>A0ABR2MSE5</accession>
<evidence type="ECO:0000259" key="7">
    <source>
        <dbReference type="PROSITE" id="PS51795"/>
    </source>
</evidence>
<reference evidence="8 9" key="1">
    <citation type="journal article" date="2022" name="Nat. Plants">
        <title>Genomes of leafy and leafless Platanthera orchids illuminate the evolution of mycoheterotrophy.</title>
        <authorList>
            <person name="Li M.H."/>
            <person name="Liu K.W."/>
            <person name="Li Z."/>
            <person name="Lu H.C."/>
            <person name="Ye Q.L."/>
            <person name="Zhang D."/>
            <person name="Wang J.Y."/>
            <person name="Li Y.F."/>
            <person name="Zhong Z.M."/>
            <person name="Liu X."/>
            <person name="Yu X."/>
            <person name="Liu D.K."/>
            <person name="Tu X.D."/>
            <person name="Liu B."/>
            <person name="Hao Y."/>
            <person name="Liao X.Y."/>
            <person name="Jiang Y.T."/>
            <person name="Sun W.H."/>
            <person name="Chen J."/>
            <person name="Chen Y.Q."/>
            <person name="Ai Y."/>
            <person name="Zhai J.W."/>
            <person name="Wu S.S."/>
            <person name="Zhou Z."/>
            <person name="Hsiao Y.Y."/>
            <person name="Wu W.L."/>
            <person name="Chen Y.Y."/>
            <person name="Lin Y.F."/>
            <person name="Hsu J.L."/>
            <person name="Li C.Y."/>
            <person name="Wang Z.W."/>
            <person name="Zhao X."/>
            <person name="Zhong W.Y."/>
            <person name="Ma X.K."/>
            <person name="Ma L."/>
            <person name="Huang J."/>
            <person name="Chen G.Z."/>
            <person name="Huang M.Z."/>
            <person name="Huang L."/>
            <person name="Peng D.H."/>
            <person name="Luo Y.B."/>
            <person name="Zou S.Q."/>
            <person name="Chen S.P."/>
            <person name="Lan S."/>
            <person name="Tsai W.C."/>
            <person name="Van de Peer Y."/>
            <person name="Liu Z.J."/>
        </authorList>
    </citation>
    <scope>NUCLEOTIDE SEQUENCE [LARGE SCALE GENOMIC DNA]</scope>
    <source>
        <strain evidence="8">Lor288</strain>
    </source>
</reference>
<feature type="compositionally biased region" description="Gly residues" evidence="6">
    <location>
        <begin position="34"/>
        <end position="46"/>
    </location>
</feature>
<feature type="zinc finger region" description="FLZ-type" evidence="5">
    <location>
        <begin position="165"/>
        <end position="209"/>
    </location>
</feature>
<evidence type="ECO:0000256" key="4">
    <source>
        <dbReference type="ARBA" id="ARBA00022723"/>
    </source>
</evidence>
<dbReference type="PANTHER" id="PTHR33059:SF4">
    <property type="entry name" value="FCS-LIKE ZINC FINGER 5"/>
    <property type="match status" value="1"/>
</dbReference>
<dbReference type="PANTHER" id="PTHR33059">
    <property type="entry name" value="FCS-LIKE ZINC FINGER 5"/>
    <property type="match status" value="1"/>
</dbReference>
<dbReference type="Pfam" id="PF04570">
    <property type="entry name" value="zf-FLZ"/>
    <property type="match status" value="1"/>
</dbReference>
<feature type="region of interest" description="Disordered" evidence="6">
    <location>
        <begin position="93"/>
        <end position="127"/>
    </location>
</feature>
<proteinExistence type="inferred from homology"/>
<evidence type="ECO:0000313" key="8">
    <source>
        <dbReference type="EMBL" id="KAK8966976.1"/>
    </source>
</evidence>
<dbReference type="Proteomes" id="UP001412067">
    <property type="component" value="Unassembled WGS sequence"/>
</dbReference>
<evidence type="ECO:0000256" key="2">
    <source>
        <dbReference type="ARBA" id="ARBA00009374"/>
    </source>
</evidence>
<keyword evidence="9" id="KW-1185">Reference proteome</keyword>
<feature type="domain" description="FLZ-type" evidence="7">
    <location>
        <begin position="165"/>
        <end position="209"/>
    </location>
</feature>
<name>A0ABR2MSE5_9ASPA</name>
<feature type="region of interest" description="Disordered" evidence="6">
    <location>
        <begin position="27"/>
        <end position="52"/>
    </location>
</feature>
<dbReference type="EMBL" id="JBBWWR010000005">
    <property type="protein sequence ID" value="KAK8966976.1"/>
    <property type="molecule type" value="Genomic_DNA"/>
</dbReference>
<evidence type="ECO:0000256" key="3">
    <source>
        <dbReference type="ARBA" id="ARBA00022490"/>
    </source>
</evidence>
<evidence type="ECO:0000256" key="5">
    <source>
        <dbReference type="PROSITE-ProRule" id="PRU01131"/>
    </source>
</evidence>
<sequence length="247" mass="27582">MKVYADELMPNKGLWEHNEAPLRAERRWPRAGNPPGGGHNPSGGGRSPVSGTRIDEASQDRRINCHSPFRSPSILLTVPVFAFTSPIPILTEEGERARKRGAHAETRPPMRRTTSLSDLSPASTQQPIFPTRANASRMEANPPVQERKRVKRRHSTDLSWVDASHFLNCCGLCKRAIGPGCDTFMYRGEVAFCSQECRERQIVEELRKMRKKRSLSSMKKPNLLPPLRRSGAAVKADSVAACYLLGR</sequence>
<gene>
    <name evidence="8" type="ORF">KSP40_PGU019178</name>
</gene>
<evidence type="ECO:0000256" key="6">
    <source>
        <dbReference type="SAM" id="MobiDB-lite"/>
    </source>
</evidence>
<keyword evidence="3" id="KW-0963">Cytoplasm</keyword>
<comment type="caution">
    <text evidence="8">The sequence shown here is derived from an EMBL/GenBank/DDBJ whole genome shotgun (WGS) entry which is preliminary data.</text>
</comment>
<feature type="compositionally biased region" description="Polar residues" evidence="6">
    <location>
        <begin position="112"/>
        <end position="127"/>
    </location>
</feature>
<comment type="subcellular location">
    <subcellularLocation>
        <location evidence="1">Cytoplasm</location>
    </subcellularLocation>
</comment>
<comment type="similarity">
    <text evidence="2">Belongs to the FLZ family.</text>
</comment>
<protein>
    <recommendedName>
        <fullName evidence="7">FLZ-type domain-containing protein</fullName>
    </recommendedName>
</protein>
<evidence type="ECO:0000313" key="9">
    <source>
        <dbReference type="Proteomes" id="UP001412067"/>
    </source>
</evidence>
<dbReference type="PROSITE" id="PS51795">
    <property type="entry name" value="ZF_FLZ"/>
    <property type="match status" value="1"/>
</dbReference>
<evidence type="ECO:0000256" key="1">
    <source>
        <dbReference type="ARBA" id="ARBA00004496"/>
    </source>
</evidence>
<keyword evidence="4" id="KW-0479">Metal-binding</keyword>
<organism evidence="8 9">
    <name type="scientific">Platanthera guangdongensis</name>
    <dbReference type="NCBI Taxonomy" id="2320717"/>
    <lineage>
        <taxon>Eukaryota</taxon>
        <taxon>Viridiplantae</taxon>
        <taxon>Streptophyta</taxon>
        <taxon>Embryophyta</taxon>
        <taxon>Tracheophyta</taxon>
        <taxon>Spermatophyta</taxon>
        <taxon>Magnoliopsida</taxon>
        <taxon>Liliopsida</taxon>
        <taxon>Asparagales</taxon>
        <taxon>Orchidaceae</taxon>
        <taxon>Orchidoideae</taxon>
        <taxon>Orchideae</taxon>
        <taxon>Orchidinae</taxon>
        <taxon>Platanthera</taxon>
    </lineage>
</organism>
<dbReference type="InterPro" id="IPR007650">
    <property type="entry name" value="Zf-FLZ_dom"/>
</dbReference>